<gene>
    <name evidence="1" type="ORF">AVDCRST_MAG74-1426</name>
</gene>
<dbReference type="EMBL" id="CADCUR010000116">
    <property type="protein sequence ID" value="CAA9398231.1"/>
    <property type="molecule type" value="Genomic_DNA"/>
</dbReference>
<proteinExistence type="predicted"/>
<organism evidence="1">
    <name type="scientific">uncultured Pyrinomonadaceae bacterium</name>
    <dbReference type="NCBI Taxonomy" id="2283094"/>
    <lineage>
        <taxon>Bacteria</taxon>
        <taxon>Pseudomonadati</taxon>
        <taxon>Acidobacteriota</taxon>
        <taxon>Blastocatellia</taxon>
        <taxon>Blastocatellales</taxon>
        <taxon>Pyrinomonadaceae</taxon>
        <taxon>environmental samples</taxon>
    </lineage>
</organism>
<sequence>MKQTKLFFWIFAITILTCSPILADVKIKTRNTVAEQTTESTVYIKGKRQRSEQDFGGMKTVNLTQCDLRRDVQLNAQAKTYFLSLYNSGGSANQISPNASQIP</sequence>
<dbReference type="AlphaFoldDB" id="A0A6J4P287"/>
<name>A0A6J4P287_9BACT</name>
<evidence type="ECO:0000313" key="1">
    <source>
        <dbReference type="EMBL" id="CAA9398231.1"/>
    </source>
</evidence>
<accession>A0A6J4P287</accession>
<protein>
    <submittedName>
        <fullName evidence="1">Uncharacterized protein</fullName>
    </submittedName>
</protein>
<reference evidence="1" key="1">
    <citation type="submission" date="2020-02" db="EMBL/GenBank/DDBJ databases">
        <authorList>
            <person name="Meier V. D."/>
        </authorList>
    </citation>
    <scope>NUCLEOTIDE SEQUENCE</scope>
    <source>
        <strain evidence="1">AVDCRST_MAG74</strain>
    </source>
</reference>